<accession>A0AAW0T439</accession>
<comment type="caution">
    <text evidence="12">The sequence shown here is derived from an EMBL/GenBank/DDBJ whole genome shotgun (WGS) entry which is preliminary data.</text>
</comment>
<feature type="transmembrane region" description="Helical" evidence="11">
    <location>
        <begin position="428"/>
        <end position="451"/>
    </location>
</feature>
<evidence type="ECO:0000256" key="11">
    <source>
        <dbReference type="SAM" id="Phobius"/>
    </source>
</evidence>
<evidence type="ECO:0000256" key="6">
    <source>
        <dbReference type="ARBA" id="ARBA00022777"/>
    </source>
</evidence>
<dbReference type="EC" id="2.7.1.108" evidence="3"/>
<evidence type="ECO:0000256" key="9">
    <source>
        <dbReference type="ARBA" id="ARBA00023136"/>
    </source>
</evidence>
<organism evidence="12 13">
    <name type="scientific">Scylla paramamosain</name>
    <name type="common">Mud crab</name>
    <dbReference type="NCBI Taxonomy" id="85552"/>
    <lineage>
        <taxon>Eukaryota</taxon>
        <taxon>Metazoa</taxon>
        <taxon>Ecdysozoa</taxon>
        <taxon>Arthropoda</taxon>
        <taxon>Crustacea</taxon>
        <taxon>Multicrustacea</taxon>
        <taxon>Malacostraca</taxon>
        <taxon>Eumalacostraca</taxon>
        <taxon>Eucarida</taxon>
        <taxon>Decapoda</taxon>
        <taxon>Pleocyemata</taxon>
        <taxon>Brachyura</taxon>
        <taxon>Eubrachyura</taxon>
        <taxon>Portunoidea</taxon>
        <taxon>Portunidae</taxon>
        <taxon>Portuninae</taxon>
        <taxon>Scylla</taxon>
    </lineage>
</organism>
<dbReference type="AlphaFoldDB" id="A0AAW0T439"/>
<feature type="transmembrane region" description="Helical" evidence="11">
    <location>
        <begin position="292"/>
        <end position="310"/>
    </location>
</feature>
<keyword evidence="4" id="KW-0808">Transferase</keyword>
<evidence type="ECO:0000256" key="2">
    <source>
        <dbReference type="ARBA" id="ARBA00010794"/>
    </source>
</evidence>
<keyword evidence="13" id="KW-1185">Reference proteome</keyword>
<evidence type="ECO:0000256" key="8">
    <source>
        <dbReference type="ARBA" id="ARBA00022989"/>
    </source>
</evidence>
<protein>
    <recommendedName>
        <fullName evidence="3">dolichol kinase</fullName>
        <ecNumber evidence="3">2.7.1.108</ecNumber>
    </recommendedName>
</protein>
<keyword evidence="7" id="KW-0256">Endoplasmic reticulum</keyword>
<proteinExistence type="inferred from homology"/>
<gene>
    <name evidence="12" type="ORF">O3P69_015344</name>
</gene>
<keyword evidence="9 11" id="KW-0472">Membrane</keyword>
<evidence type="ECO:0000256" key="5">
    <source>
        <dbReference type="ARBA" id="ARBA00022692"/>
    </source>
</evidence>
<evidence type="ECO:0000256" key="10">
    <source>
        <dbReference type="SAM" id="MobiDB-lite"/>
    </source>
</evidence>
<dbReference type="GO" id="GO:0004168">
    <property type="term" value="F:dolichol kinase activity"/>
    <property type="evidence" value="ECO:0007669"/>
    <property type="project" value="UniProtKB-EC"/>
</dbReference>
<dbReference type="GO" id="GO:0043048">
    <property type="term" value="P:dolichyl monophosphate biosynthetic process"/>
    <property type="evidence" value="ECO:0007669"/>
    <property type="project" value="TreeGrafter"/>
</dbReference>
<feature type="transmembrane region" description="Helical" evidence="11">
    <location>
        <begin position="463"/>
        <end position="486"/>
    </location>
</feature>
<comment type="similarity">
    <text evidence="2">Belongs to the polyprenol kinase family.</text>
</comment>
<dbReference type="Proteomes" id="UP001487740">
    <property type="component" value="Unassembled WGS sequence"/>
</dbReference>
<feature type="region of interest" description="Disordered" evidence="10">
    <location>
        <begin position="1"/>
        <end position="28"/>
    </location>
</feature>
<sequence length="529" mass="56653">MVHGEAKAPAGPMGGASNASTGSGSQGMKHSLKAALTTLPTLPVADPLHLSCLNTRSGASTGVWLVVLVPLACLPGLYNTYRHCHPLPHLQALLAIQVGVCGAHLYQEMCLANGQKMAKKEEGQQKPPLLRFLTHPYTPSLATSIAISLLTDIPDPVLALPLTLLCSWLLFRVTHWLFTTFPGSFSLGEGAIMGQSVALAVTCSLHGIISRILWPQKLSHAHEISLFIQTAIVVMSVMVGTIYSVPMLRVPRMFLPYLCVCGVVGVGLASLLLGEWVPLWLWELLNFSPARLFLLGWWFLLTLFAVSITTWARRKNHLPTTVLRKVYHVVITLVFIPGVLLEPSFLLLAATAATMACLLLEVVRVEKIPPFAEVISQAFTPFLDEKDEGLLVLSHIYLLAGVSSPLWLTPCPLGEAKVGEAWQANAVLPLLAGVLAVGIGDTAASVGGTYLGQRRWSGTKKTVEGSLCGMVAQLVVVGVLVGAGLVHLSLGGWGRLLVSAALVAVVEALTDQVDNIVLPLMLYTPLMDL</sequence>
<feature type="compositionally biased region" description="Low complexity" evidence="10">
    <location>
        <begin position="15"/>
        <end position="28"/>
    </location>
</feature>
<evidence type="ECO:0000256" key="1">
    <source>
        <dbReference type="ARBA" id="ARBA00004477"/>
    </source>
</evidence>
<dbReference type="EMBL" id="JARAKH010000039">
    <property type="protein sequence ID" value="KAK8382348.1"/>
    <property type="molecule type" value="Genomic_DNA"/>
</dbReference>
<dbReference type="PANTHER" id="PTHR13205:SF15">
    <property type="entry name" value="DOLICHOL KINASE"/>
    <property type="match status" value="1"/>
</dbReference>
<dbReference type="PANTHER" id="PTHR13205">
    <property type="entry name" value="TRANSMEMBRANE PROTEIN 15-RELATED"/>
    <property type="match status" value="1"/>
</dbReference>
<keyword evidence="8 11" id="KW-1133">Transmembrane helix</keyword>
<feature type="transmembrane region" description="Helical" evidence="11">
    <location>
        <begin position="254"/>
        <end position="272"/>
    </location>
</feature>
<evidence type="ECO:0000313" key="13">
    <source>
        <dbReference type="Proteomes" id="UP001487740"/>
    </source>
</evidence>
<comment type="subcellular location">
    <subcellularLocation>
        <location evidence="1">Endoplasmic reticulum membrane</location>
        <topology evidence="1">Multi-pass membrane protein</topology>
    </subcellularLocation>
</comment>
<keyword evidence="5 11" id="KW-0812">Transmembrane</keyword>
<evidence type="ECO:0000256" key="4">
    <source>
        <dbReference type="ARBA" id="ARBA00022679"/>
    </source>
</evidence>
<evidence type="ECO:0000313" key="12">
    <source>
        <dbReference type="EMBL" id="KAK8382348.1"/>
    </source>
</evidence>
<reference evidence="12 13" key="1">
    <citation type="submission" date="2023-03" db="EMBL/GenBank/DDBJ databases">
        <title>High-quality genome of Scylla paramamosain provides insights in environmental adaptation.</title>
        <authorList>
            <person name="Zhang L."/>
        </authorList>
    </citation>
    <scope>NUCLEOTIDE SEQUENCE [LARGE SCALE GENOMIC DNA]</scope>
    <source>
        <strain evidence="12">LZ_2023a</strain>
        <tissue evidence="12">Muscle</tissue>
    </source>
</reference>
<name>A0AAW0T439_SCYPA</name>
<evidence type="ECO:0000256" key="7">
    <source>
        <dbReference type="ARBA" id="ARBA00022824"/>
    </source>
</evidence>
<feature type="transmembrane region" description="Helical" evidence="11">
    <location>
        <begin position="226"/>
        <end position="245"/>
    </location>
</feature>
<keyword evidence="6" id="KW-0418">Kinase</keyword>
<dbReference type="InterPro" id="IPR032974">
    <property type="entry name" value="Polypren_kinase"/>
</dbReference>
<dbReference type="GO" id="GO:0005789">
    <property type="term" value="C:endoplasmic reticulum membrane"/>
    <property type="evidence" value="ECO:0007669"/>
    <property type="project" value="UniProtKB-SubCell"/>
</dbReference>
<evidence type="ECO:0000256" key="3">
    <source>
        <dbReference type="ARBA" id="ARBA00012132"/>
    </source>
</evidence>